<accession>A0AAE3EJD3</accession>
<dbReference type="AlphaFoldDB" id="A0AAE3EJD3"/>
<dbReference type="InterPro" id="IPR018275">
    <property type="entry name" value="Ribosomal_bS18_CS"/>
</dbReference>
<dbReference type="GO" id="GO:0022627">
    <property type="term" value="C:cytosolic small ribosomal subunit"/>
    <property type="evidence" value="ECO:0007669"/>
    <property type="project" value="TreeGrafter"/>
</dbReference>
<evidence type="ECO:0000256" key="6">
    <source>
        <dbReference type="RuleBase" id="RU003910"/>
    </source>
</evidence>
<dbReference type="Proteomes" id="UP001198163">
    <property type="component" value="Unassembled WGS sequence"/>
</dbReference>
<dbReference type="PRINTS" id="PR00974">
    <property type="entry name" value="RIBOSOMALS18"/>
</dbReference>
<comment type="function">
    <text evidence="5">Binds as a heterodimer with protein bS6 to the central domain of the 16S rRNA, where it helps stabilize the platform of the 30S subunit.</text>
</comment>
<sequence>MSDEKMRDMDNDMPMQDAMRDSDDRGSGRRGKVFFRKKVCRFCTQKSKIDYKDSDGLRRYTTERGKILPRRITGTCAKHQRRLAVEIKRARALAMLPYVVS</sequence>
<feature type="region of interest" description="Disordered" evidence="7">
    <location>
        <begin position="1"/>
        <end position="30"/>
    </location>
</feature>
<dbReference type="HAMAP" id="MF_00270">
    <property type="entry name" value="Ribosomal_bS18"/>
    <property type="match status" value="1"/>
</dbReference>
<dbReference type="InterPro" id="IPR036870">
    <property type="entry name" value="Ribosomal_bS18_sf"/>
</dbReference>
<dbReference type="EMBL" id="JAINWA010000003">
    <property type="protein sequence ID" value="MCD1654559.1"/>
    <property type="molecule type" value="Genomic_DNA"/>
</dbReference>
<dbReference type="NCBIfam" id="TIGR00165">
    <property type="entry name" value="S18"/>
    <property type="match status" value="1"/>
</dbReference>
<comment type="subunit">
    <text evidence="5">Part of the 30S ribosomal subunit. Forms a tight heterodimer with protein bS6.</text>
</comment>
<evidence type="ECO:0000256" key="1">
    <source>
        <dbReference type="ARBA" id="ARBA00005589"/>
    </source>
</evidence>
<keyword evidence="3 5" id="KW-0687">Ribonucleoprotein</keyword>
<keyword evidence="5" id="KW-0694">RNA-binding</keyword>
<dbReference type="InterPro" id="IPR001648">
    <property type="entry name" value="Ribosomal_bS18"/>
</dbReference>
<dbReference type="RefSeq" id="WP_230754931.1">
    <property type="nucleotide sequence ID" value="NZ_JAINWA010000003.1"/>
</dbReference>
<organism evidence="8 9">
    <name type="scientific">Teretinema zuelzerae</name>
    <dbReference type="NCBI Taxonomy" id="156"/>
    <lineage>
        <taxon>Bacteria</taxon>
        <taxon>Pseudomonadati</taxon>
        <taxon>Spirochaetota</taxon>
        <taxon>Spirochaetia</taxon>
        <taxon>Spirochaetales</taxon>
        <taxon>Treponemataceae</taxon>
        <taxon>Teretinema</taxon>
    </lineage>
</organism>
<protein>
    <recommendedName>
        <fullName evidence="4 5">Small ribosomal subunit protein bS18</fullName>
    </recommendedName>
</protein>
<comment type="similarity">
    <text evidence="1 5 6">Belongs to the bacterial ribosomal protein bS18 family.</text>
</comment>
<dbReference type="GO" id="GO:0070181">
    <property type="term" value="F:small ribosomal subunit rRNA binding"/>
    <property type="evidence" value="ECO:0007669"/>
    <property type="project" value="TreeGrafter"/>
</dbReference>
<comment type="caution">
    <text evidence="8">The sequence shown here is derived from an EMBL/GenBank/DDBJ whole genome shotgun (WGS) entry which is preliminary data.</text>
</comment>
<keyword evidence="2 5" id="KW-0689">Ribosomal protein</keyword>
<evidence type="ECO:0000256" key="5">
    <source>
        <dbReference type="HAMAP-Rule" id="MF_00270"/>
    </source>
</evidence>
<proteinExistence type="inferred from homology"/>
<feature type="compositionally biased region" description="Basic and acidic residues" evidence="7">
    <location>
        <begin position="1"/>
        <end position="10"/>
    </location>
</feature>
<evidence type="ECO:0000313" key="8">
    <source>
        <dbReference type="EMBL" id="MCD1654559.1"/>
    </source>
</evidence>
<feature type="compositionally biased region" description="Basic and acidic residues" evidence="7">
    <location>
        <begin position="18"/>
        <end position="27"/>
    </location>
</feature>
<keyword evidence="5" id="KW-0699">rRNA-binding</keyword>
<reference evidence="8" key="1">
    <citation type="submission" date="2021-08" db="EMBL/GenBank/DDBJ databases">
        <title>Comparative analyses of Brucepasteria parasyntrophica and Teretinema zuelzerae.</title>
        <authorList>
            <person name="Song Y."/>
            <person name="Brune A."/>
        </authorList>
    </citation>
    <scope>NUCLEOTIDE SEQUENCE</scope>
    <source>
        <strain evidence="8">DSM 1903</strain>
    </source>
</reference>
<gene>
    <name evidence="5 8" type="primary">rpsR</name>
    <name evidence="8" type="ORF">K7J14_07545</name>
</gene>
<name>A0AAE3EJD3_9SPIR</name>
<dbReference type="PROSITE" id="PS00057">
    <property type="entry name" value="RIBOSOMAL_S18"/>
    <property type="match status" value="1"/>
</dbReference>
<evidence type="ECO:0000313" key="9">
    <source>
        <dbReference type="Proteomes" id="UP001198163"/>
    </source>
</evidence>
<dbReference type="PANTHER" id="PTHR13479:SF40">
    <property type="entry name" value="SMALL RIBOSOMAL SUBUNIT PROTEIN BS18M"/>
    <property type="match status" value="1"/>
</dbReference>
<dbReference type="Pfam" id="PF01084">
    <property type="entry name" value="Ribosomal_S18"/>
    <property type="match status" value="1"/>
</dbReference>
<dbReference type="PANTHER" id="PTHR13479">
    <property type="entry name" value="30S RIBOSOMAL PROTEIN S18"/>
    <property type="match status" value="1"/>
</dbReference>
<keyword evidence="9" id="KW-1185">Reference proteome</keyword>
<evidence type="ECO:0000256" key="4">
    <source>
        <dbReference type="ARBA" id="ARBA00035141"/>
    </source>
</evidence>
<dbReference type="Gene3D" id="4.10.640.10">
    <property type="entry name" value="Ribosomal protein S18"/>
    <property type="match status" value="1"/>
</dbReference>
<dbReference type="GO" id="GO:0006412">
    <property type="term" value="P:translation"/>
    <property type="evidence" value="ECO:0007669"/>
    <property type="project" value="UniProtKB-UniRule"/>
</dbReference>
<evidence type="ECO:0000256" key="2">
    <source>
        <dbReference type="ARBA" id="ARBA00022980"/>
    </source>
</evidence>
<evidence type="ECO:0000256" key="3">
    <source>
        <dbReference type="ARBA" id="ARBA00023274"/>
    </source>
</evidence>
<evidence type="ECO:0000256" key="7">
    <source>
        <dbReference type="SAM" id="MobiDB-lite"/>
    </source>
</evidence>
<dbReference type="SUPFAM" id="SSF46911">
    <property type="entry name" value="Ribosomal protein S18"/>
    <property type="match status" value="1"/>
</dbReference>
<dbReference type="GO" id="GO:0003735">
    <property type="term" value="F:structural constituent of ribosome"/>
    <property type="evidence" value="ECO:0007669"/>
    <property type="project" value="InterPro"/>
</dbReference>